<organism evidence="11 12">
    <name type="scientific">Thermodesulforhabdus norvegica</name>
    <dbReference type="NCBI Taxonomy" id="39841"/>
    <lineage>
        <taxon>Bacteria</taxon>
        <taxon>Pseudomonadati</taxon>
        <taxon>Thermodesulfobacteriota</taxon>
        <taxon>Syntrophobacteria</taxon>
        <taxon>Syntrophobacterales</taxon>
        <taxon>Thermodesulforhabdaceae</taxon>
        <taxon>Thermodesulforhabdus</taxon>
    </lineage>
</organism>
<dbReference type="InterPro" id="IPR015421">
    <property type="entry name" value="PyrdxlP-dep_Trfase_major"/>
</dbReference>
<dbReference type="EC" id="2.9.1.1" evidence="8"/>
<dbReference type="HAMAP" id="MF_00423">
    <property type="entry name" value="SelA"/>
    <property type="match status" value="1"/>
</dbReference>
<dbReference type="PANTHER" id="PTHR32328:SF0">
    <property type="entry name" value="L-SERYL-TRNA(SEC) SELENIUM TRANSFERASE"/>
    <property type="match status" value="1"/>
</dbReference>
<dbReference type="RefSeq" id="WP_093393392.1">
    <property type="nucleotide sequence ID" value="NZ_FOUU01000001.1"/>
</dbReference>
<proteinExistence type="inferred from homology"/>
<feature type="modified residue" description="N6-(pyridoxal phosphate)lysine" evidence="8 9">
    <location>
        <position position="302"/>
    </location>
</feature>
<comment type="pathway">
    <text evidence="8">Aminoacyl-tRNA biosynthesis; selenocysteinyl-tRNA(Sec) biosynthesis; selenocysteinyl-tRNA(Sec) from L-seryl-tRNA(Sec) (bacterial route): step 1/1.</text>
</comment>
<evidence type="ECO:0000256" key="1">
    <source>
        <dbReference type="ARBA" id="ARBA00001933"/>
    </source>
</evidence>
<evidence type="ECO:0000256" key="8">
    <source>
        <dbReference type="HAMAP-Rule" id="MF_00423"/>
    </source>
</evidence>
<dbReference type="Gene3D" id="3.40.640.10">
    <property type="entry name" value="Type I PLP-dependent aspartate aminotransferase-like (Major domain)"/>
    <property type="match status" value="1"/>
</dbReference>
<comment type="subcellular location">
    <subcellularLocation>
        <location evidence="8">Cytoplasm</location>
    </subcellularLocation>
</comment>
<feature type="domain" description="L-seryl-tRNA selenium transferase N-terminal" evidence="10">
    <location>
        <begin position="14"/>
        <end position="53"/>
    </location>
</feature>
<evidence type="ECO:0000256" key="3">
    <source>
        <dbReference type="ARBA" id="ARBA00022679"/>
    </source>
</evidence>
<protein>
    <recommendedName>
        <fullName evidence="8">L-seryl-tRNA(Sec) selenium transferase</fullName>
        <ecNumber evidence="8">2.9.1.1</ecNumber>
    </recommendedName>
    <alternativeName>
        <fullName evidence="8">Selenocysteine synthase</fullName>
        <shortName evidence="8">Sec synthase</shortName>
    </alternativeName>
    <alternativeName>
        <fullName evidence="8">Selenocysteinyl-tRNA(Sec) synthase</fullName>
    </alternativeName>
</protein>
<dbReference type="Pfam" id="PF03841">
    <property type="entry name" value="SelA"/>
    <property type="match status" value="1"/>
</dbReference>
<dbReference type="InterPro" id="IPR018319">
    <property type="entry name" value="SelA-like"/>
</dbReference>
<dbReference type="GO" id="GO:0004125">
    <property type="term" value="F:L-seryl-tRNA(Sec) selenium transferase activity"/>
    <property type="evidence" value="ECO:0007669"/>
    <property type="project" value="UniProtKB-UniRule"/>
</dbReference>
<dbReference type="Proteomes" id="UP000199611">
    <property type="component" value="Unassembled WGS sequence"/>
</dbReference>
<comment type="catalytic activity">
    <reaction evidence="8">
        <text>L-seryl-tRNA(Sec) + selenophosphate + H(+) = L-selenocysteinyl-tRNA(Sec) + phosphate</text>
        <dbReference type="Rhea" id="RHEA:22728"/>
        <dbReference type="Rhea" id="RHEA-COMP:9742"/>
        <dbReference type="Rhea" id="RHEA-COMP:9743"/>
        <dbReference type="ChEBI" id="CHEBI:15378"/>
        <dbReference type="ChEBI" id="CHEBI:16144"/>
        <dbReference type="ChEBI" id="CHEBI:43474"/>
        <dbReference type="ChEBI" id="CHEBI:78533"/>
        <dbReference type="ChEBI" id="CHEBI:78573"/>
        <dbReference type="EC" id="2.9.1.1"/>
    </reaction>
</comment>
<gene>
    <name evidence="8" type="primary">selA</name>
    <name evidence="11" type="ORF">SAMN05660836_00629</name>
</gene>
<dbReference type="UniPathway" id="UPA00906">
    <property type="reaction ID" value="UER00896"/>
</dbReference>
<comment type="function">
    <text evidence="8">Converts seryl-tRNA(Sec) to selenocysteinyl-tRNA(Sec) required for selenoprotein biosynthesis.</text>
</comment>
<dbReference type="Gene3D" id="3.90.1150.180">
    <property type="match status" value="1"/>
</dbReference>
<comment type="similarity">
    <text evidence="7 8">Belongs to the SelA family.</text>
</comment>
<dbReference type="Pfam" id="PF12390">
    <property type="entry name" value="Se-cys_synth_N"/>
    <property type="match status" value="1"/>
</dbReference>
<dbReference type="GO" id="GO:0001514">
    <property type="term" value="P:selenocysteine incorporation"/>
    <property type="evidence" value="ECO:0007669"/>
    <property type="project" value="UniProtKB-UniRule"/>
</dbReference>
<evidence type="ECO:0000256" key="2">
    <source>
        <dbReference type="ARBA" id="ARBA00022490"/>
    </source>
</evidence>
<dbReference type="InterPro" id="IPR004534">
    <property type="entry name" value="SelA_trans"/>
</dbReference>
<dbReference type="PANTHER" id="PTHR32328">
    <property type="entry name" value="L-SERYL-TRNA(SEC) SELENIUM TRANSFERASE"/>
    <property type="match status" value="1"/>
</dbReference>
<dbReference type="SUPFAM" id="SSF53383">
    <property type="entry name" value="PLP-dependent transferases"/>
    <property type="match status" value="1"/>
</dbReference>
<evidence type="ECO:0000313" key="11">
    <source>
        <dbReference type="EMBL" id="SFM51840.1"/>
    </source>
</evidence>
<dbReference type="NCBIfam" id="TIGR00474">
    <property type="entry name" value="selA"/>
    <property type="match status" value="1"/>
</dbReference>
<keyword evidence="6 8" id="KW-0711">Selenium</keyword>
<dbReference type="OrthoDB" id="9787096at2"/>
<keyword evidence="4 8" id="KW-0663">Pyridoxal phosphate</keyword>
<evidence type="ECO:0000256" key="4">
    <source>
        <dbReference type="ARBA" id="ARBA00022898"/>
    </source>
</evidence>
<keyword evidence="12" id="KW-1185">Reference proteome</keyword>
<dbReference type="EMBL" id="FOUU01000001">
    <property type="protein sequence ID" value="SFM51840.1"/>
    <property type="molecule type" value="Genomic_DNA"/>
</dbReference>
<accession>A0A1I4RIS6</accession>
<name>A0A1I4RIS6_9BACT</name>
<reference evidence="11 12" key="1">
    <citation type="submission" date="2016-10" db="EMBL/GenBank/DDBJ databases">
        <authorList>
            <person name="de Groot N.N."/>
        </authorList>
    </citation>
    <scope>NUCLEOTIDE SEQUENCE [LARGE SCALE GENOMIC DNA]</scope>
    <source>
        <strain evidence="11 12">DSM 9990</strain>
    </source>
</reference>
<sequence length="482" mass="53034">MKDRRSDNELQEVLKRLPSVDRLLHHREVKKLLDGCPRKIVVNSIREVLEARRKKLTNGYGHLEPPSIEEIVEEVTAAVKNRLEWTLRPVINATGVIIHTNLGRSLLPTEAIDRVCEIASRYNNLEYDLAGGKRGSRYVHAESLIAEITGAEGALVVNNNAAAVFLVLNTLAQGREVIVSRGELVEIGGSFRMPDVMAKSGAVLKEVGCTNRTHLRDYEGAISENTAMILKVHKSNYRIVGFTKEVSTAEIAELAHRKGLLAVEDMGSGCFIDLSRFGLRDEPVVQTELAEGMDLVTFSGDKLLGGPQAGIIVGKKELVEKCKKNPMTRAFRVDKLTLAALEATLRLYLDEATAIKNIPTLRMIATPLHELEERARKLAGLLTEAISSAEDGASGERYFIGVEPTVSRVGGGSLPEQDLPSWAVSVRCSSASRIEKLLRSNKPPIIVRVENDALLMDVRTLLPEDDGYIVTAFKKILGEHSR</sequence>
<keyword evidence="5 8" id="KW-0648">Protein biosynthesis</keyword>
<evidence type="ECO:0000256" key="7">
    <source>
        <dbReference type="ARBA" id="ARBA00044507"/>
    </source>
</evidence>
<keyword evidence="2 8" id="KW-0963">Cytoplasm</keyword>
<dbReference type="GO" id="GO:0001717">
    <property type="term" value="P:conversion of seryl-tRNAsec to selenocys-tRNAsec"/>
    <property type="evidence" value="ECO:0007669"/>
    <property type="project" value="UniProtKB-UniRule"/>
</dbReference>
<comment type="cofactor">
    <cofactor evidence="1 8 9">
        <name>pyridoxal 5'-phosphate</name>
        <dbReference type="ChEBI" id="CHEBI:597326"/>
    </cofactor>
</comment>
<evidence type="ECO:0000256" key="6">
    <source>
        <dbReference type="ARBA" id="ARBA00023266"/>
    </source>
</evidence>
<evidence type="ECO:0000256" key="5">
    <source>
        <dbReference type="ARBA" id="ARBA00022917"/>
    </source>
</evidence>
<evidence type="ECO:0000313" key="12">
    <source>
        <dbReference type="Proteomes" id="UP000199611"/>
    </source>
</evidence>
<keyword evidence="3 8" id="KW-0808">Transferase</keyword>
<evidence type="ECO:0000259" key="10">
    <source>
        <dbReference type="Pfam" id="PF12390"/>
    </source>
</evidence>
<dbReference type="AlphaFoldDB" id="A0A1I4RIS6"/>
<dbReference type="STRING" id="39841.SAMN05660836_00629"/>
<dbReference type="InterPro" id="IPR015424">
    <property type="entry name" value="PyrdxlP-dep_Trfase"/>
</dbReference>
<dbReference type="InterPro" id="IPR025862">
    <property type="entry name" value="SelA_trans_N_dom"/>
</dbReference>
<evidence type="ECO:0000256" key="9">
    <source>
        <dbReference type="PIRSR" id="PIRSR618319-50"/>
    </source>
</evidence>
<dbReference type="GO" id="GO:0005737">
    <property type="term" value="C:cytoplasm"/>
    <property type="evidence" value="ECO:0007669"/>
    <property type="project" value="UniProtKB-SubCell"/>
</dbReference>